<keyword evidence="2" id="KW-1185">Reference proteome</keyword>
<organism evidence="1 2">
    <name type="scientific">Candidatus Erwinia dacicola</name>
    <dbReference type="NCBI Taxonomy" id="252393"/>
    <lineage>
        <taxon>Bacteria</taxon>
        <taxon>Pseudomonadati</taxon>
        <taxon>Pseudomonadota</taxon>
        <taxon>Gammaproteobacteria</taxon>
        <taxon>Enterobacterales</taxon>
        <taxon>Erwiniaceae</taxon>
        <taxon>Erwinia</taxon>
    </lineage>
</organism>
<sequence>MGFWKALTKVFPDTRHQRLFRRSSVFIEPKYASASASASSIISVTGCIGAFRPLCASEMTSFTPSRPRSFRLSRKASQNAFVFDSPIHVGRIQPQVGPFSLQRTLQERLHALINAAADRRHLAAGDTGHSHRLDYGVNLAG</sequence>
<dbReference type="Proteomes" id="UP000244334">
    <property type="component" value="Unassembled WGS sequence"/>
</dbReference>
<comment type="caution">
    <text evidence="1">The sequence shown here is derived from an EMBL/GenBank/DDBJ whole genome shotgun (WGS) entry which is preliminary data.</text>
</comment>
<evidence type="ECO:0000313" key="2">
    <source>
        <dbReference type="Proteomes" id="UP000244334"/>
    </source>
</evidence>
<evidence type="ECO:0000313" key="1">
    <source>
        <dbReference type="EMBL" id="RAP71137.1"/>
    </source>
</evidence>
<dbReference type="EMBL" id="LJAM02000196">
    <property type="protein sequence ID" value="RAP71137.1"/>
    <property type="molecule type" value="Genomic_DNA"/>
</dbReference>
<accession>A0A328TKJ3</accession>
<reference evidence="1" key="1">
    <citation type="submission" date="2018-04" db="EMBL/GenBank/DDBJ databases">
        <title>Genomes of the Obligate Erwinia dacicola and Facultative Enterobacter sp. OLF Endosymbionts of the Olive Fruit fly, Bactrocera oleae.</title>
        <authorList>
            <person name="Estes A.M."/>
            <person name="Hearn D.J."/>
            <person name="Agarwal S."/>
            <person name="Pierson E.A."/>
            <person name="Dunning-Hotopp J.C."/>
        </authorList>
    </citation>
    <scope>NUCLEOTIDE SEQUENCE [LARGE SCALE GENOMIC DNA]</scope>
    <source>
        <strain evidence="1">Oroville</strain>
    </source>
</reference>
<name>A0A328TKJ3_9GAMM</name>
<gene>
    <name evidence="1" type="ORF">ACZ87_02057</name>
</gene>
<dbReference type="AlphaFoldDB" id="A0A328TKJ3"/>
<proteinExistence type="predicted"/>
<protein>
    <submittedName>
        <fullName evidence="1">Uncharacterized protein</fullName>
    </submittedName>
</protein>